<evidence type="ECO:0000313" key="8">
    <source>
        <dbReference type="Proteomes" id="UP000199296"/>
    </source>
</evidence>
<evidence type="ECO:0000256" key="3">
    <source>
        <dbReference type="ARBA" id="ARBA00022801"/>
    </source>
</evidence>
<keyword evidence="8" id="KW-1185">Reference proteome</keyword>
<evidence type="ECO:0000256" key="5">
    <source>
        <dbReference type="RuleBase" id="RU004404"/>
    </source>
</evidence>
<dbReference type="InterPro" id="IPR005151">
    <property type="entry name" value="Tail-specific_protease"/>
</dbReference>
<dbReference type="InterPro" id="IPR036034">
    <property type="entry name" value="PDZ_sf"/>
</dbReference>
<dbReference type="GO" id="GO:0004175">
    <property type="term" value="F:endopeptidase activity"/>
    <property type="evidence" value="ECO:0007669"/>
    <property type="project" value="TreeGrafter"/>
</dbReference>
<dbReference type="PANTHER" id="PTHR32060:SF22">
    <property type="entry name" value="CARBOXYL-TERMINAL-PROCESSING PEPTIDASE 3, CHLOROPLASTIC"/>
    <property type="match status" value="1"/>
</dbReference>
<dbReference type="InterPro" id="IPR001478">
    <property type="entry name" value="PDZ"/>
</dbReference>
<evidence type="ECO:0000313" key="7">
    <source>
        <dbReference type="EMBL" id="SDG39702.1"/>
    </source>
</evidence>
<dbReference type="GO" id="GO:0007165">
    <property type="term" value="P:signal transduction"/>
    <property type="evidence" value="ECO:0007669"/>
    <property type="project" value="TreeGrafter"/>
</dbReference>
<dbReference type="InterPro" id="IPR004447">
    <property type="entry name" value="Peptidase_S41A"/>
</dbReference>
<dbReference type="Pfam" id="PF17804">
    <property type="entry name" value="TSP_NTD"/>
    <property type="match status" value="1"/>
</dbReference>
<keyword evidence="3 5" id="KW-0378">Hydrolase</keyword>
<dbReference type="GO" id="GO:0006508">
    <property type="term" value="P:proteolysis"/>
    <property type="evidence" value="ECO:0007669"/>
    <property type="project" value="UniProtKB-KW"/>
</dbReference>
<dbReference type="Gene3D" id="2.30.42.10">
    <property type="match status" value="1"/>
</dbReference>
<dbReference type="InterPro" id="IPR029045">
    <property type="entry name" value="ClpP/crotonase-like_dom_sf"/>
</dbReference>
<feature type="domain" description="PDZ" evidence="6">
    <location>
        <begin position="260"/>
        <end position="331"/>
    </location>
</feature>
<dbReference type="NCBIfam" id="TIGR00225">
    <property type="entry name" value="prc"/>
    <property type="match status" value="1"/>
</dbReference>
<dbReference type="SUPFAM" id="SSF52096">
    <property type="entry name" value="ClpP/crotonase"/>
    <property type="match status" value="1"/>
</dbReference>
<dbReference type="AlphaFoldDB" id="A0A1G7TWT1"/>
<evidence type="ECO:0000256" key="2">
    <source>
        <dbReference type="ARBA" id="ARBA00022670"/>
    </source>
</evidence>
<proteinExistence type="inferred from homology"/>
<keyword evidence="2 5" id="KW-0645">Protease</keyword>
<dbReference type="SMART" id="SM00228">
    <property type="entry name" value="PDZ"/>
    <property type="match status" value="1"/>
</dbReference>
<dbReference type="OrthoDB" id="9812068at2"/>
<organism evidence="7 8">
    <name type="scientific">Psychroflexus sediminis</name>
    <dbReference type="NCBI Taxonomy" id="470826"/>
    <lineage>
        <taxon>Bacteria</taxon>
        <taxon>Pseudomonadati</taxon>
        <taxon>Bacteroidota</taxon>
        <taxon>Flavobacteriia</taxon>
        <taxon>Flavobacteriales</taxon>
        <taxon>Flavobacteriaceae</taxon>
        <taxon>Psychroflexus</taxon>
    </lineage>
</organism>
<protein>
    <submittedName>
        <fullName evidence="7">Carboxyl-terminal processing protease</fullName>
    </submittedName>
</protein>
<dbReference type="GO" id="GO:0030288">
    <property type="term" value="C:outer membrane-bounded periplasmic space"/>
    <property type="evidence" value="ECO:0007669"/>
    <property type="project" value="TreeGrafter"/>
</dbReference>
<evidence type="ECO:0000256" key="1">
    <source>
        <dbReference type="ARBA" id="ARBA00009179"/>
    </source>
</evidence>
<dbReference type="Gene3D" id="3.90.226.10">
    <property type="entry name" value="2-enoyl-CoA Hydratase, Chain A, domain 1"/>
    <property type="match status" value="1"/>
</dbReference>
<gene>
    <name evidence="7" type="ORF">SAMN04488027_101106</name>
</gene>
<reference evidence="7 8" key="1">
    <citation type="submission" date="2016-10" db="EMBL/GenBank/DDBJ databases">
        <authorList>
            <person name="de Groot N.N."/>
        </authorList>
    </citation>
    <scope>NUCLEOTIDE SEQUENCE [LARGE SCALE GENOMIC DNA]</scope>
    <source>
        <strain evidence="7 8">DSM 19803</strain>
    </source>
</reference>
<dbReference type="SUPFAM" id="SSF50156">
    <property type="entry name" value="PDZ domain-like"/>
    <property type="match status" value="1"/>
</dbReference>
<dbReference type="SMART" id="SM00245">
    <property type="entry name" value="TSPc"/>
    <property type="match status" value="1"/>
</dbReference>
<keyword evidence="4 5" id="KW-0720">Serine protease</keyword>
<dbReference type="PROSITE" id="PS50106">
    <property type="entry name" value="PDZ"/>
    <property type="match status" value="1"/>
</dbReference>
<accession>A0A1G7TWT1</accession>
<dbReference type="GO" id="GO:0008236">
    <property type="term" value="F:serine-type peptidase activity"/>
    <property type="evidence" value="ECO:0007669"/>
    <property type="project" value="UniProtKB-KW"/>
</dbReference>
<evidence type="ECO:0000256" key="4">
    <source>
        <dbReference type="ARBA" id="ARBA00022825"/>
    </source>
</evidence>
<sequence>MNFDTMKRYNLKNNLVILFLITLLSITSCSFTTKDFDENSDKDQVLIELITYVIEQGHFDMKEMDDDFSQSVFKDYIKGIDPIKRHFLASDFEEFKAFETQIDDQIKNKNLLFFNLTVERYKKRMEEAKGFYAELLKEPFDFQNEETINTDYDQVDYAKNKKELKQRWREQFKFSTLSTYYDLKEEQAQKIEEGEEVKIKSDKELEAEAREITRESTENYFDTMSDLERRDWFNLYINSFVSQFDPHTNYFAPQDKDRFDISMSGKLEGIGARLQKQRDNVKIIEIISGGPAWSNGELEVGDLIQKVKQEDEEEPVDIRGMRLDDAVDLIKGPKGTQVTLTVKKVDGSTQLISIIRDIVEIEETYAKTSTVERNGELFGVINLPKFYFDMQNYTERNAASDIKKELERLNQVGAEGLVIDLRNNGGGSLSTVVDIAGFFIEKGPIVQVRDAQDNTEVLKDNDADVVWDKPLVILVNELSASASEILAAAMQDYKRAVVIGSKQTYGKGTVQNVVDLNRWMRNNTTFGDMGALKITTQKFYRINGGSTQLKGVESDVAVPDRFSYIDIGERDYENPMPWDKIEPAAYKVWKGYSNLENIISASKERLSSSPQIQMIDDNAQWIKSQREQDVFSLDYEEYKKEMAQVEEMAKKFEGITQYNTNLVFKSLPYEEALMVQDSSLAEKRTRWHESLSKDVYVEEAIHVLQNLNVDENSIKLAARKD</sequence>
<dbReference type="Pfam" id="PF00595">
    <property type="entry name" value="PDZ"/>
    <property type="match status" value="1"/>
</dbReference>
<evidence type="ECO:0000259" key="6">
    <source>
        <dbReference type="PROSITE" id="PS50106"/>
    </source>
</evidence>
<dbReference type="PROSITE" id="PS51257">
    <property type="entry name" value="PROKAR_LIPOPROTEIN"/>
    <property type="match status" value="1"/>
</dbReference>
<dbReference type="EMBL" id="FNCW01000001">
    <property type="protein sequence ID" value="SDG39702.1"/>
    <property type="molecule type" value="Genomic_DNA"/>
</dbReference>
<dbReference type="CDD" id="cd06782">
    <property type="entry name" value="cpPDZ_CPP-like"/>
    <property type="match status" value="1"/>
</dbReference>
<name>A0A1G7TWT1_9FLAO</name>
<dbReference type="Proteomes" id="UP000199296">
    <property type="component" value="Unassembled WGS sequence"/>
</dbReference>
<dbReference type="PANTHER" id="PTHR32060">
    <property type="entry name" value="TAIL-SPECIFIC PROTEASE"/>
    <property type="match status" value="1"/>
</dbReference>
<dbReference type="Pfam" id="PF11818">
    <property type="entry name" value="DUF3340"/>
    <property type="match status" value="1"/>
</dbReference>
<dbReference type="Pfam" id="PF03572">
    <property type="entry name" value="Peptidase_S41"/>
    <property type="match status" value="1"/>
</dbReference>
<dbReference type="CDD" id="cd07560">
    <property type="entry name" value="Peptidase_S41_CPP"/>
    <property type="match status" value="1"/>
</dbReference>
<dbReference type="STRING" id="470826.SAMN04488027_101106"/>
<comment type="similarity">
    <text evidence="1 5">Belongs to the peptidase S41A family.</text>
</comment>
<dbReference type="InterPro" id="IPR040573">
    <property type="entry name" value="TSP_N"/>
</dbReference>
<dbReference type="InterPro" id="IPR020992">
    <property type="entry name" value="Tail_Prtase_C"/>
</dbReference>